<dbReference type="EMBL" id="SRYV01000001">
    <property type="protein sequence ID" value="TGY17538.1"/>
    <property type="molecule type" value="Genomic_DNA"/>
</dbReference>
<dbReference type="Pfam" id="PF17966">
    <property type="entry name" value="Muc_B2"/>
    <property type="match status" value="2"/>
</dbReference>
<evidence type="ECO:0000313" key="9">
    <source>
        <dbReference type="Proteomes" id="UP000309117"/>
    </source>
</evidence>
<accession>A0A4S2BR92</accession>
<evidence type="ECO:0000256" key="1">
    <source>
        <dbReference type="ARBA" id="ARBA00022512"/>
    </source>
</evidence>
<comment type="caution">
    <text evidence="8">The sequence shown here is derived from an EMBL/GenBank/DDBJ whole genome shotgun (WGS) entry which is preliminary data.</text>
</comment>
<reference evidence="8 9" key="1">
    <citation type="submission" date="2019-04" db="EMBL/GenBank/DDBJ databases">
        <title>Microbes associate with the intestines of laboratory mice.</title>
        <authorList>
            <person name="Navarre W."/>
            <person name="Wong E."/>
            <person name="Huang K."/>
            <person name="Tropini C."/>
            <person name="Ng K."/>
            <person name="Yu B."/>
        </authorList>
    </citation>
    <scope>NUCLEOTIDE SEQUENCE [LARGE SCALE GENOMIC DNA]</scope>
    <source>
        <strain evidence="8 9">NM61_E11</strain>
    </source>
</reference>
<evidence type="ECO:0000313" key="8">
    <source>
        <dbReference type="EMBL" id="TGY17538.1"/>
    </source>
</evidence>
<dbReference type="Pfam" id="PF00746">
    <property type="entry name" value="Gram_pos_anchor"/>
    <property type="match status" value="1"/>
</dbReference>
<feature type="region of interest" description="Disordered" evidence="5">
    <location>
        <begin position="996"/>
        <end position="1102"/>
    </location>
</feature>
<feature type="compositionally biased region" description="Polar residues" evidence="5">
    <location>
        <begin position="1087"/>
        <end position="1102"/>
    </location>
</feature>
<evidence type="ECO:0000256" key="2">
    <source>
        <dbReference type="ARBA" id="ARBA00022525"/>
    </source>
</evidence>
<gene>
    <name evidence="8" type="ORF">E5351_00045</name>
</gene>
<evidence type="ECO:0000256" key="3">
    <source>
        <dbReference type="ARBA" id="ARBA00022729"/>
    </source>
</evidence>
<protein>
    <submittedName>
        <fullName evidence="8">LPXTG cell wall anchor domain-containing protein</fullName>
    </submittedName>
</protein>
<dbReference type="InterPro" id="IPR041495">
    <property type="entry name" value="Mub_B2"/>
</dbReference>
<feature type="domain" description="Gram-positive cocci surface proteins LPxTG" evidence="7">
    <location>
        <begin position="1149"/>
        <end position="1182"/>
    </location>
</feature>
<organism evidence="8 9">
    <name type="scientific">Lactobacillus intestinalis</name>
    <dbReference type="NCBI Taxonomy" id="151781"/>
    <lineage>
        <taxon>Bacteria</taxon>
        <taxon>Bacillati</taxon>
        <taxon>Bacillota</taxon>
        <taxon>Bacilli</taxon>
        <taxon>Lactobacillales</taxon>
        <taxon>Lactobacillaceae</taxon>
        <taxon>Lactobacillus</taxon>
    </lineage>
</organism>
<keyword evidence="4" id="KW-0572">Peptidoglycan-anchor</keyword>
<dbReference type="Gene3D" id="2.60.40.4300">
    <property type="match status" value="2"/>
</dbReference>
<dbReference type="PROSITE" id="PS50847">
    <property type="entry name" value="GRAM_POS_ANCHORING"/>
    <property type="match status" value="1"/>
</dbReference>
<feature type="compositionally biased region" description="Low complexity" evidence="5">
    <location>
        <begin position="1010"/>
        <end position="1026"/>
    </location>
</feature>
<keyword evidence="6" id="KW-0812">Transmembrane</keyword>
<feature type="compositionally biased region" description="Pro residues" evidence="5">
    <location>
        <begin position="1042"/>
        <end position="1059"/>
    </location>
</feature>
<name>A0A4S2BR92_9LACO</name>
<keyword evidence="2" id="KW-0964">Secreted</keyword>
<dbReference type="InterPro" id="IPR019931">
    <property type="entry name" value="LPXTG_anchor"/>
</dbReference>
<sequence>MTNKKILNFNSKLNSKERFGLRKLSIGLAAVCLGTSFVLLNNQTTYAADEKTPAVQTETAASLNKEENPPAADKSATSTTQVATSTPKTSSSHTETKAEAQPAPQSSVKDANSKKDTTPVPKVAATKQDQPATPAKAIPAQAAPIKTALSSTNINDTNNVTVYTNNTSDMMANNTRGSVHVNVKNAGVYQTNDQAKISISNPDNLLNFNNNSPSLGDDFSTSTDGQGTFTFTYQGKTTSSFSDLNLDLSFTGNNDAVKTYIAKHGQDPTNIPVNISLTLPNASPINKDFAVTIHPYADKVQQDELMHGFIIGPKVIWTPINSTNTRTEDGTTQVEVGVDQNGQAVYVDQNQGKVQNSLYIEDDSAYSGPETSAALDIPQNEQNSARLMQYGIDWNFGGLNPVDNVLATINVTDGQTILPHTIKVFRVVNPADIKNSDGTRTSINDSYNDITNYDPATGTFINEDGNFEELLRNSILANGQNITIDQKGPFTVNSKDYSKNGAYFIQFDTKLDMSHLPNWQVKGNGPGITTPIHNERNWNVAAQGDNTSSQIFTGFNKASIDPGNPVPENITVYYISENTGKEISTPATYTGSANGVISNHTLLDIDNLTKKGYIFDESATLGENPHIALPDGTYNPRTQNFALTPNNVNVYNATNLAFDNDTNPNNQIYYVYFYQKATPVTRTITAQETINYIYGNGPHKSEVAANPVLKTLTFTNHGTSVNGISTWDENWSSDNGFEFSDVYSPTIIKYNPETKQVAKITLTNGDLTKAANQNQSLHYTFTVTYYTNENASLTFYDDTDNVSLSSFLTKNGQESILFDQYNKQDDNSTKTPIQFKDADEIVNFLESKHYIFKTVTGQGSNGATKYNQVSYGNFNNDPDHDQAFVLHFVHETNSVSQAKSVNETINYIYGNGPKKGQEAAPTYKATQIKFTQNGIQDLVSGNTKWDAWTPASNQFKEVVSPKVDHYTADKLQIDAQTVTPESKDLSYIVYYSMIEEPDKPNTPDKPSTPEKPTQPVQPTQPTTPNEPKAPKKPIEPTTPNTPSIPQPSTPDTPSNPQPSQPDSNNVPQSQNKPKDNTKRAKTPISIPHSSSKPTPVSHQPVQRNIKNKTLHNNSTLTKTTITTHPHFAKTLPTSHINSTPMALQSKHILPQTGEKENSLTILGLALATLAGILGLSIKKHKN</sequence>
<dbReference type="AlphaFoldDB" id="A0A4S2BR92"/>
<dbReference type="Pfam" id="PF04650">
    <property type="entry name" value="YSIRK_signal"/>
    <property type="match status" value="1"/>
</dbReference>
<dbReference type="NCBIfam" id="TIGR01167">
    <property type="entry name" value="LPXTG_anchor"/>
    <property type="match status" value="1"/>
</dbReference>
<feature type="compositionally biased region" description="Low complexity" evidence="5">
    <location>
        <begin position="1060"/>
        <end position="1071"/>
    </location>
</feature>
<feature type="compositionally biased region" description="Low complexity" evidence="5">
    <location>
        <begin position="74"/>
        <end position="90"/>
    </location>
</feature>
<keyword evidence="6" id="KW-1133">Transmembrane helix</keyword>
<evidence type="ECO:0000256" key="5">
    <source>
        <dbReference type="SAM" id="MobiDB-lite"/>
    </source>
</evidence>
<dbReference type="InterPro" id="IPR005877">
    <property type="entry name" value="YSIRK_signal_dom"/>
</dbReference>
<evidence type="ECO:0000259" key="7">
    <source>
        <dbReference type="PROSITE" id="PS50847"/>
    </source>
</evidence>
<feature type="region of interest" description="Disordered" evidence="5">
    <location>
        <begin position="50"/>
        <end position="137"/>
    </location>
</feature>
<feature type="transmembrane region" description="Helical" evidence="6">
    <location>
        <begin position="1159"/>
        <end position="1177"/>
    </location>
</feature>
<evidence type="ECO:0000256" key="4">
    <source>
        <dbReference type="ARBA" id="ARBA00023088"/>
    </source>
</evidence>
<proteinExistence type="predicted"/>
<dbReference type="RefSeq" id="WP_135960129.1">
    <property type="nucleotide sequence ID" value="NZ_AQFR02000003.1"/>
</dbReference>
<evidence type="ECO:0000256" key="6">
    <source>
        <dbReference type="SAM" id="Phobius"/>
    </source>
</evidence>
<keyword evidence="3" id="KW-0732">Signal</keyword>
<keyword evidence="1" id="KW-0134">Cell wall</keyword>
<dbReference type="Proteomes" id="UP000309117">
    <property type="component" value="Unassembled WGS sequence"/>
</dbReference>
<keyword evidence="6" id="KW-0472">Membrane</keyword>